<dbReference type="InterPro" id="IPR012879">
    <property type="entry name" value="CCDC47"/>
</dbReference>
<evidence type="ECO:0000256" key="4">
    <source>
        <dbReference type="ARBA" id="ARBA00023136"/>
    </source>
</evidence>
<dbReference type="PANTHER" id="PTHR12883:SF0">
    <property type="entry name" value="PAT COMPLEX SUBUNIT CCDC47"/>
    <property type="match status" value="1"/>
</dbReference>
<evidence type="ECO:0000256" key="5">
    <source>
        <dbReference type="SAM" id="MobiDB-lite"/>
    </source>
</evidence>
<dbReference type="EMBL" id="KQ964819">
    <property type="protein sequence ID" value="KXN65772.1"/>
    <property type="molecule type" value="Genomic_DNA"/>
</dbReference>
<feature type="compositionally biased region" description="Basic residues" evidence="5">
    <location>
        <begin position="407"/>
        <end position="419"/>
    </location>
</feature>
<protein>
    <submittedName>
        <fullName evidence="7">DUF1682-domain-containing protein</fullName>
    </submittedName>
</protein>
<evidence type="ECO:0000313" key="7">
    <source>
        <dbReference type="EMBL" id="KXN65772.1"/>
    </source>
</evidence>
<dbReference type="OMA" id="MHLVRDM"/>
<name>A0A137NST9_CONC2</name>
<keyword evidence="3" id="KW-1133">Transmembrane helix</keyword>
<evidence type="ECO:0000256" key="2">
    <source>
        <dbReference type="ARBA" id="ARBA00022692"/>
    </source>
</evidence>
<sequence>MKFRLSSFLLTLSFVILLVCATNPDSTNENTIQDNYDDYDYDYNTVTTTSEVLSNAEASSAPSVTASSNPAHQTISPNPKNPQLRSPKNFQEILQRIYSLKFSQIYRELGLLGLLLVYFLVYYRGSNTNEVKATEWLKNSLGYFQTQFAQIGDERGFFLMRNGPDDFIFYASGRVGCKLMYGHIFLFPRHDIIKFFYNFYAPVEDHVSISIPLPDTLDSFIFSILPRKLANQLRRERHDINIFTKQTNVKGLPQGIVALTEHSDITNQVLTNNITNLISKVKDELLELTISDQPTTKPTTVPQSTSKILTFKYKLTSNGQKIEALHKLLTDLIDTLDQMPKLRNDVKTKLKKIREEAYKELSKEETQLQREEVENRVAEKRRKELEDVMKMSPEAQRKFEEKEQRKKDKKNKGKVMIRS</sequence>
<feature type="signal peptide" evidence="6">
    <location>
        <begin position="1"/>
        <end position="21"/>
    </location>
</feature>
<dbReference type="AlphaFoldDB" id="A0A137NST9"/>
<dbReference type="GO" id="GO:0005783">
    <property type="term" value="C:endoplasmic reticulum"/>
    <property type="evidence" value="ECO:0007669"/>
    <property type="project" value="InterPro"/>
</dbReference>
<accession>A0A137NST9</accession>
<feature type="chain" id="PRO_5007293988" evidence="6">
    <location>
        <begin position="22"/>
        <end position="419"/>
    </location>
</feature>
<keyword evidence="6" id="KW-0732">Signal</keyword>
<evidence type="ECO:0000256" key="1">
    <source>
        <dbReference type="ARBA" id="ARBA00004167"/>
    </source>
</evidence>
<dbReference type="Pfam" id="PF07946">
    <property type="entry name" value="CCDC47"/>
    <property type="match status" value="1"/>
</dbReference>
<keyword evidence="2" id="KW-0812">Transmembrane</keyword>
<keyword evidence="4" id="KW-0472">Membrane</keyword>
<organism evidence="7 8">
    <name type="scientific">Conidiobolus coronatus (strain ATCC 28846 / CBS 209.66 / NRRL 28638)</name>
    <name type="common">Delacroixia coronata</name>
    <dbReference type="NCBI Taxonomy" id="796925"/>
    <lineage>
        <taxon>Eukaryota</taxon>
        <taxon>Fungi</taxon>
        <taxon>Fungi incertae sedis</taxon>
        <taxon>Zoopagomycota</taxon>
        <taxon>Entomophthoromycotina</taxon>
        <taxon>Entomophthoromycetes</taxon>
        <taxon>Entomophthorales</taxon>
        <taxon>Ancylistaceae</taxon>
        <taxon>Conidiobolus</taxon>
    </lineage>
</organism>
<gene>
    <name evidence="7" type="ORF">CONCODRAFT_12541</name>
</gene>
<evidence type="ECO:0000256" key="3">
    <source>
        <dbReference type="ARBA" id="ARBA00022989"/>
    </source>
</evidence>
<dbReference type="PANTHER" id="PTHR12883">
    <property type="entry name" value="ADIPOCYTE-SPECIFIC PROTEIN 4-RELATED"/>
    <property type="match status" value="1"/>
</dbReference>
<feature type="compositionally biased region" description="Basic and acidic residues" evidence="5">
    <location>
        <begin position="361"/>
        <end position="406"/>
    </location>
</feature>
<feature type="region of interest" description="Disordered" evidence="5">
    <location>
        <begin position="361"/>
        <end position="419"/>
    </location>
</feature>
<dbReference type="STRING" id="796925.A0A137NST9"/>
<keyword evidence="8" id="KW-1185">Reference proteome</keyword>
<evidence type="ECO:0000313" key="8">
    <source>
        <dbReference type="Proteomes" id="UP000070444"/>
    </source>
</evidence>
<dbReference type="Proteomes" id="UP000070444">
    <property type="component" value="Unassembled WGS sequence"/>
</dbReference>
<proteinExistence type="predicted"/>
<dbReference type="GO" id="GO:0005509">
    <property type="term" value="F:calcium ion binding"/>
    <property type="evidence" value="ECO:0007669"/>
    <property type="project" value="InterPro"/>
</dbReference>
<dbReference type="GO" id="GO:0016020">
    <property type="term" value="C:membrane"/>
    <property type="evidence" value="ECO:0007669"/>
    <property type="project" value="UniProtKB-SubCell"/>
</dbReference>
<dbReference type="OrthoDB" id="10039147at2759"/>
<reference evidence="7 8" key="1">
    <citation type="journal article" date="2015" name="Genome Biol. Evol.">
        <title>Phylogenomic analyses indicate that early fungi evolved digesting cell walls of algal ancestors of land plants.</title>
        <authorList>
            <person name="Chang Y."/>
            <person name="Wang S."/>
            <person name="Sekimoto S."/>
            <person name="Aerts A.L."/>
            <person name="Choi C."/>
            <person name="Clum A."/>
            <person name="LaButti K.M."/>
            <person name="Lindquist E.A."/>
            <person name="Yee Ngan C."/>
            <person name="Ohm R.A."/>
            <person name="Salamov A.A."/>
            <person name="Grigoriev I.V."/>
            <person name="Spatafora J.W."/>
            <person name="Berbee M.L."/>
        </authorList>
    </citation>
    <scope>NUCLEOTIDE SEQUENCE [LARGE SCALE GENOMIC DNA]</scope>
    <source>
        <strain evidence="7 8">NRRL 28638</strain>
    </source>
</reference>
<evidence type="ECO:0000256" key="6">
    <source>
        <dbReference type="SAM" id="SignalP"/>
    </source>
</evidence>
<dbReference type="GO" id="GO:0032469">
    <property type="term" value="P:endoplasmic reticulum calcium ion homeostasis"/>
    <property type="evidence" value="ECO:0007669"/>
    <property type="project" value="InterPro"/>
</dbReference>
<feature type="region of interest" description="Disordered" evidence="5">
    <location>
        <begin position="59"/>
        <end position="85"/>
    </location>
</feature>
<comment type="subcellular location">
    <subcellularLocation>
        <location evidence="1">Membrane</location>
        <topology evidence="1">Single-pass membrane protein</topology>
    </subcellularLocation>
</comment>